<name>A0A9W7FDU1_9STRA</name>
<dbReference type="Proteomes" id="UP001165122">
    <property type="component" value="Unassembled WGS sequence"/>
</dbReference>
<keyword evidence="2" id="KW-1185">Reference proteome</keyword>
<comment type="caution">
    <text evidence="1">The sequence shown here is derived from an EMBL/GenBank/DDBJ whole genome shotgun (WGS) entry which is preliminary data.</text>
</comment>
<dbReference type="AlphaFoldDB" id="A0A9W7FDU1"/>
<protein>
    <submittedName>
        <fullName evidence="1">Uncharacterized protein</fullName>
    </submittedName>
</protein>
<gene>
    <name evidence="1" type="ORF">TrLO_g6746</name>
</gene>
<sequence>MKEMYAIGVTYPAGAEKCRCCSGADRPRAVVNLNAACDLNTCLDIDQASPQDCEPYDRKWPEPYGELSRVGLCEACAYKWMGVAAFMCKGPTGTGTGTGTLED</sequence>
<evidence type="ECO:0000313" key="1">
    <source>
        <dbReference type="EMBL" id="GMI10253.1"/>
    </source>
</evidence>
<accession>A0A9W7FDU1</accession>
<reference evidence="2" key="1">
    <citation type="journal article" date="2023" name="Commun. Biol.">
        <title>Genome analysis of Parmales, the sister group of diatoms, reveals the evolutionary specialization of diatoms from phago-mixotrophs to photoautotrophs.</title>
        <authorList>
            <person name="Ban H."/>
            <person name="Sato S."/>
            <person name="Yoshikawa S."/>
            <person name="Yamada K."/>
            <person name="Nakamura Y."/>
            <person name="Ichinomiya M."/>
            <person name="Sato N."/>
            <person name="Blanc-Mathieu R."/>
            <person name="Endo H."/>
            <person name="Kuwata A."/>
            <person name="Ogata H."/>
        </authorList>
    </citation>
    <scope>NUCLEOTIDE SEQUENCE [LARGE SCALE GENOMIC DNA]</scope>
    <source>
        <strain evidence="2">NIES 3700</strain>
    </source>
</reference>
<organism evidence="1 2">
    <name type="scientific">Triparma laevis f. longispina</name>
    <dbReference type="NCBI Taxonomy" id="1714387"/>
    <lineage>
        <taxon>Eukaryota</taxon>
        <taxon>Sar</taxon>
        <taxon>Stramenopiles</taxon>
        <taxon>Ochrophyta</taxon>
        <taxon>Bolidophyceae</taxon>
        <taxon>Parmales</taxon>
        <taxon>Triparmaceae</taxon>
        <taxon>Triparma</taxon>
    </lineage>
</organism>
<evidence type="ECO:0000313" key="2">
    <source>
        <dbReference type="Proteomes" id="UP001165122"/>
    </source>
</evidence>
<proteinExistence type="predicted"/>
<dbReference type="EMBL" id="BRXW01000147">
    <property type="protein sequence ID" value="GMI10253.1"/>
    <property type="molecule type" value="Genomic_DNA"/>
</dbReference>